<evidence type="ECO:0000256" key="1">
    <source>
        <dbReference type="SAM" id="MobiDB-lite"/>
    </source>
</evidence>
<gene>
    <name evidence="3" type="ordered locus">G5S_0246</name>
</gene>
<keyword evidence="2" id="KW-0812">Transmembrane</keyword>
<protein>
    <submittedName>
        <fullName evidence="3">Uncharacterized protein</fullName>
    </submittedName>
</protein>
<dbReference type="EMBL" id="CP002608">
    <property type="protein sequence ID" value="AEB41259.1"/>
    <property type="molecule type" value="Genomic_DNA"/>
</dbReference>
<feature type="compositionally biased region" description="Basic and acidic residues" evidence="1">
    <location>
        <begin position="93"/>
        <end position="105"/>
    </location>
</feature>
<evidence type="ECO:0000313" key="3">
    <source>
        <dbReference type="EMBL" id="AEB41259.1"/>
    </source>
</evidence>
<dbReference type="AlphaFoldDB" id="A0AA34RCL0"/>
<feature type="transmembrane region" description="Helical" evidence="2">
    <location>
        <begin position="32"/>
        <end position="51"/>
    </location>
</feature>
<feature type="transmembrane region" description="Helical" evidence="2">
    <location>
        <begin position="57"/>
        <end position="84"/>
    </location>
</feature>
<keyword evidence="2" id="KW-0472">Membrane</keyword>
<dbReference type="Proteomes" id="UP000008305">
    <property type="component" value="Chromosome"/>
</dbReference>
<feature type="region of interest" description="Disordered" evidence="1">
    <location>
        <begin position="93"/>
        <end position="113"/>
    </location>
</feature>
<accession>A0AA34RCL0</accession>
<proteinExistence type="predicted"/>
<evidence type="ECO:0000313" key="4">
    <source>
        <dbReference type="Proteomes" id="UP000008305"/>
    </source>
</evidence>
<dbReference type="KEGG" id="cpm:G5S_0246"/>
<keyword evidence="2" id="KW-1133">Transmembrane helix</keyword>
<sequence>MQVTSLISQGETSTCTERLLPYRTCLYTVSKVSFVLALGFAVASAFIAALSTVPTPIALIACASLSIGFLIISAVLALLLDFYFPLSQKALESKEEGTAPFKENELNSIKSAQ</sequence>
<name>A0AA34RCL0_CHLPE</name>
<organism evidence="3 4">
    <name type="scientific">Chlamydia pecorum (strain ATCC VR-628 / DSM 29919 / E58)</name>
    <name type="common">Chlamydophila pecorum</name>
    <dbReference type="NCBI Taxonomy" id="331635"/>
    <lineage>
        <taxon>Bacteria</taxon>
        <taxon>Pseudomonadati</taxon>
        <taxon>Chlamydiota</taxon>
        <taxon>Chlamydiia</taxon>
        <taxon>Chlamydiales</taxon>
        <taxon>Chlamydiaceae</taxon>
        <taxon>Chlamydia/Chlamydophila group</taxon>
        <taxon>Chlamydia</taxon>
    </lineage>
</organism>
<reference evidence="3 4" key="1">
    <citation type="journal article" date="2011" name="J. Bacteriol.">
        <title>Genome sequence of the obligate intracellular animal pathogen Chlamydia pecorum E58.</title>
        <authorList>
            <person name="Mojica S."/>
            <person name="Huot Creasy H."/>
            <person name="Daugherty S."/>
            <person name="Read T.D."/>
            <person name="Kim T."/>
            <person name="Kaltenboeck B."/>
            <person name="Bavoil P."/>
            <person name="Myers G.S."/>
        </authorList>
    </citation>
    <scope>NUCLEOTIDE SEQUENCE [LARGE SCALE GENOMIC DNA]</scope>
    <source>
        <strain evidence="3 4">E58</strain>
    </source>
</reference>
<keyword evidence="4" id="KW-1185">Reference proteome</keyword>
<evidence type="ECO:0000256" key="2">
    <source>
        <dbReference type="SAM" id="Phobius"/>
    </source>
</evidence>